<organism evidence="2 3">
    <name type="scientific">Wickerhamiella sorbophila</name>
    <dbReference type="NCBI Taxonomy" id="45607"/>
    <lineage>
        <taxon>Eukaryota</taxon>
        <taxon>Fungi</taxon>
        <taxon>Dikarya</taxon>
        <taxon>Ascomycota</taxon>
        <taxon>Saccharomycotina</taxon>
        <taxon>Dipodascomycetes</taxon>
        <taxon>Dipodascales</taxon>
        <taxon>Trichomonascaceae</taxon>
        <taxon>Wickerhamiella</taxon>
    </lineage>
</organism>
<dbReference type="AlphaFoldDB" id="A0A2T0FH48"/>
<sequence length="522" mass="57504">MPEPEQQAHESTPLLREIEEDFRSMLREEGSSESIWQLFKDKPATMVLILSLFSLIFLAAKSLESFSPAHYVDAVSYKLVSAKILQLDEDISMAVSAWTKMDYTLVDGPAAWPVEVMAGFVGDISAEIIGPLEISVQNASKTSHLASVAVPGLFVVDVSNLAETEIDMTCSISNIGRPDLLQKLSMDLMSGKELIFVINALVRIRKWGFVFSAPVSVDVPLRFDEAHGELGHLAGIEVGRNADNSLQVDMTAEVAFATIVEAEIPSLAWSVKMNGCDHKPKVAIDRATTECVMLQTDEPSFNVSMSMALSELPENLTKPCDGKKSALDAWLSRYLAGESNELFVEGSSDIPILNSLIHGYNLPVTLSGKPLDDKLIKQIEVNNFEITYGNVNEALITANVIVHIKMPDIIHLKRDILVAVNSVKGPIYLFDDGVRMGQVYIEEWTPTVTVPQDDGFKITLYLDRAPFEVENASQFAKFTRTLLIVGHAPVAYQTLLDLSIQSPIGDMALQGMYFQGKTEVYK</sequence>
<dbReference type="Pfam" id="PF22786">
    <property type="entry name" value="Tag1_C"/>
    <property type="match status" value="1"/>
</dbReference>
<feature type="domain" description="Tag1 C-terminal" evidence="1">
    <location>
        <begin position="418"/>
        <end position="520"/>
    </location>
</feature>
<dbReference type="Proteomes" id="UP000238350">
    <property type="component" value="Unassembled WGS sequence"/>
</dbReference>
<dbReference type="InterPro" id="IPR055011">
    <property type="entry name" value="Tag1_C"/>
</dbReference>
<dbReference type="PANTHER" id="PTHR35895:SF3">
    <property type="entry name" value="PRE-RRNA PROCESSING PROTEIN"/>
    <property type="match status" value="1"/>
</dbReference>
<evidence type="ECO:0000259" key="1">
    <source>
        <dbReference type="Pfam" id="PF22786"/>
    </source>
</evidence>
<dbReference type="GeneID" id="36515674"/>
<evidence type="ECO:0000313" key="2">
    <source>
        <dbReference type="EMBL" id="PRT54306.1"/>
    </source>
</evidence>
<reference evidence="2 3" key="1">
    <citation type="submission" date="2017-04" db="EMBL/GenBank/DDBJ databases">
        <title>Genome sequencing of [Candida] sorbophila.</title>
        <authorList>
            <person name="Ahn J.O."/>
        </authorList>
    </citation>
    <scope>NUCLEOTIDE SEQUENCE [LARGE SCALE GENOMIC DNA]</scope>
    <source>
        <strain evidence="2 3">DS02</strain>
    </source>
</reference>
<name>A0A2T0FH48_9ASCO</name>
<proteinExistence type="predicted"/>
<protein>
    <recommendedName>
        <fullName evidence="1">Tag1 C-terminal domain-containing protein</fullName>
    </recommendedName>
</protein>
<accession>A0A2T0FH48</accession>
<dbReference type="PANTHER" id="PTHR35895">
    <property type="entry name" value="CHROMOSOME 16, WHOLE GENOME SHOTGUN SEQUENCE"/>
    <property type="match status" value="1"/>
</dbReference>
<dbReference type="GO" id="GO:0000329">
    <property type="term" value="C:fungal-type vacuole membrane"/>
    <property type="evidence" value="ECO:0007669"/>
    <property type="project" value="InterPro"/>
</dbReference>
<evidence type="ECO:0000313" key="3">
    <source>
        <dbReference type="Proteomes" id="UP000238350"/>
    </source>
</evidence>
<dbReference type="OrthoDB" id="5596576at2759"/>
<comment type="caution">
    <text evidence="2">The sequence shown here is derived from an EMBL/GenBank/DDBJ whole genome shotgun (WGS) entry which is preliminary data.</text>
</comment>
<gene>
    <name evidence="2" type="ORF">B9G98_01926</name>
</gene>
<dbReference type="InterPro" id="IPR046368">
    <property type="entry name" value="Tag1"/>
</dbReference>
<dbReference type="EMBL" id="NDIQ01000021">
    <property type="protein sequence ID" value="PRT54306.1"/>
    <property type="molecule type" value="Genomic_DNA"/>
</dbReference>
<dbReference type="RefSeq" id="XP_024664251.1">
    <property type="nucleotide sequence ID" value="XM_024808483.1"/>
</dbReference>
<keyword evidence="3" id="KW-1185">Reference proteome</keyword>